<proteinExistence type="predicted"/>
<reference evidence="1 2" key="1">
    <citation type="journal article" date="2004" name="Nature">
        <title>Genome evolution in yeasts.</title>
        <authorList>
            <consortium name="Genolevures"/>
            <person name="Dujon B."/>
            <person name="Sherman D."/>
            <person name="Fischer G."/>
            <person name="Durrens P."/>
            <person name="Casaregola S."/>
            <person name="Lafontaine I."/>
            <person name="de Montigny J."/>
            <person name="Marck C."/>
            <person name="Neuveglise C."/>
            <person name="Talla E."/>
            <person name="Goffard N."/>
            <person name="Frangeul L."/>
            <person name="Aigle M."/>
            <person name="Anthouard V."/>
            <person name="Babour A."/>
            <person name="Barbe V."/>
            <person name="Barnay S."/>
            <person name="Blanchin S."/>
            <person name="Beckerich J.M."/>
            <person name="Beyne E."/>
            <person name="Bleykasten C."/>
            <person name="Boisrame A."/>
            <person name="Boyer J."/>
            <person name="Cattolico L."/>
            <person name="Confanioleri F."/>
            <person name="de Daruvar A."/>
            <person name="Despons L."/>
            <person name="Fabre E."/>
            <person name="Fairhead C."/>
            <person name="Ferry-Dumazet H."/>
            <person name="Groppi A."/>
            <person name="Hantraye F."/>
            <person name="Hennequin C."/>
            <person name="Jauniaux N."/>
            <person name="Joyet P."/>
            <person name="Kachouri R."/>
            <person name="Kerrest A."/>
            <person name="Koszul R."/>
            <person name="Lemaire M."/>
            <person name="Lesur I."/>
            <person name="Ma L."/>
            <person name="Muller H."/>
            <person name="Nicaud J.M."/>
            <person name="Nikolski M."/>
            <person name="Oztas S."/>
            <person name="Ozier-Kalogeropoulos O."/>
            <person name="Pellenz S."/>
            <person name="Potier S."/>
            <person name="Richard G.F."/>
            <person name="Straub M.L."/>
            <person name="Suleau A."/>
            <person name="Swennene D."/>
            <person name="Tekaia F."/>
            <person name="Wesolowski-Louvel M."/>
            <person name="Westhof E."/>
            <person name="Wirth B."/>
            <person name="Zeniou-Meyer M."/>
            <person name="Zivanovic I."/>
            <person name="Bolotin-Fukuhara M."/>
            <person name="Thierry A."/>
            <person name="Bouchier C."/>
            <person name="Caudron B."/>
            <person name="Scarpelli C."/>
            <person name="Gaillardin C."/>
            <person name="Weissenbach J."/>
            <person name="Wincker P."/>
            <person name="Souciet J.L."/>
        </authorList>
    </citation>
    <scope>NUCLEOTIDE SEQUENCE [LARGE SCALE GENOMIC DNA]</scope>
    <source>
        <strain evidence="2">ATCC 8585 / CBS 2359 / DSM 70799 / NBRC 1267 / NRRL Y-1140 / WM37</strain>
    </source>
</reference>
<dbReference type="OMA" id="SAFNDFC"/>
<dbReference type="Proteomes" id="UP000000598">
    <property type="component" value="Chromosome D"/>
</dbReference>
<evidence type="ECO:0000313" key="2">
    <source>
        <dbReference type="Proteomes" id="UP000000598"/>
    </source>
</evidence>
<dbReference type="AlphaFoldDB" id="Q6CSD2"/>
<accession>Q6CSD2</accession>
<evidence type="ECO:0000313" key="1">
    <source>
        <dbReference type="EMBL" id="CAH00253.1"/>
    </source>
</evidence>
<dbReference type="KEGG" id="kla:KLLA0_D02002g"/>
<dbReference type="PaxDb" id="284590-Q6CSD2"/>
<dbReference type="EMBL" id="CR382124">
    <property type="protein sequence ID" value="CAH00253.1"/>
    <property type="molecule type" value="Genomic_DNA"/>
</dbReference>
<keyword evidence="2" id="KW-1185">Reference proteome</keyword>
<dbReference type="InParanoid" id="Q6CSD2"/>
<protein>
    <submittedName>
        <fullName evidence="1">KLLA0D02002p</fullName>
    </submittedName>
</protein>
<dbReference type="HOGENOM" id="CLU_125577_1_0_1"/>
<organism evidence="1 2">
    <name type="scientific">Kluyveromyces lactis (strain ATCC 8585 / CBS 2359 / DSM 70799 / NBRC 1267 / NRRL Y-1140 / WM37)</name>
    <name type="common">Yeast</name>
    <name type="synonym">Candida sphaerica</name>
    <dbReference type="NCBI Taxonomy" id="284590"/>
    <lineage>
        <taxon>Eukaryota</taxon>
        <taxon>Fungi</taxon>
        <taxon>Dikarya</taxon>
        <taxon>Ascomycota</taxon>
        <taxon>Saccharomycotina</taxon>
        <taxon>Saccharomycetes</taxon>
        <taxon>Saccharomycetales</taxon>
        <taxon>Saccharomycetaceae</taxon>
        <taxon>Kluyveromyces</taxon>
    </lineage>
</organism>
<sequence>MSAFNDYCTVCGQLIERGNCDAQLDNDRLYCSSQCQENDRMTIENLKLTNELVGTPASLIRSPLLQPLDRSTGSSTSSTIYDLLDRDQDDMDFDLELSLDRNTLGHGASLPMMTIPRSVVGKDQEFVSYTDHTAEDNYKLWLNYNLTG</sequence>
<dbReference type="eggNOG" id="ENOG502SFJI">
    <property type="taxonomic scope" value="Eukaryota"/>
</dbReference>
<gene>
    <name evidence="1" type="ORF">KLLA0_D02002g</name>
</gene>
<dbReference type="FunCoup" id="Q6CSD2">
    <property type="interactions" value="47"/>
</dbReference>
<name>Q6CSD2_KLULA</name>